<dbReference type="SUPFAM" id="SSF51905">
    <property type="entry name" value="FAD/NAD(P)-binding domain"/>
    <property type="match status" value="1"/>
</dbReference>
<keyword evidence="8" id="KW-1185">Reference proteome</keyword>
<evidence type="ECO:0000256" key="5">
    <source>
        <dbReference type="ARBA" id="ARBA00023002"/>
    </source>
</evidence>
<evidence type="ECO:0000256" key="1">
    <source>
        <dbReference type="ARBA" id="ARBA00001974"/>
    </source>
</evidence>
<evidence type="ECO:0000313" key="8">
    <source>
        <dbReference type="Proteomes" id="UP001317963"/>
    </source>
</evidence>
<reference evidence="7 8" key="1">
    <citation type="submission" date="2019-02" db="EMBL/GenBank/DDBJ databases">
        <title>Halieaceae_genomes.</title>
        <authorList>
            <person name="Li S.-H."/>
        </authorList>
    </citation>
    <scope>NUCLEOTIDE SEQUENCE [LARGE SCALE GENOMIC DNA]</scope>
    <source>
        <strain evidence="7 8">JH123</strain>
    </source>
</reference>
<comment type="cofactor">
    <cofactor evidence="1">
        <name>FAD</name>
        <dbReference type="ChEBI" id="CHEBI:57692"/>
    </cofactor>
</comment>
<protein>
    <submittedName>
        <fullName evidence="7">FAD-dependent oxidoreductase</fullName>
    </submittedName>
</protein>
<comment type="similarity">
    <text evidence="2">Belongs to the FAD-dependent glycerol-3-phosphate dehydrogenase family.</text>
</comment>
<evidence type="ECO:0000313" key="7">
    <source>
        <dbReference type="EMBL" id="UZP73277.1"/>
    </source>
</evidence>
<dbReference type="PANTHER" id="PTHR11985">
    <property type="entry name" value="GLYCEROL-3-PHOSPHATE DEHYDROGENASE"/>
    <property type="match status" value="1"/>
</dbReference>
<gene>
    <name evidence="7" type="ORF">E0F26_00340</name>
</gene>
<dbReference type="EMBL" id="CP036501">
    <property type="protein sequence ID" value="UZP73277.1"/>
    <property type="molecule type" value="Genomic_DNA"/>
</dbReference>
<evidence type="ECO:0000256" key="4">
    <source>
        <dbReference type="ARBA" id="ARBA00022827"/>
    </source>
</evidence>
<dbReference type="RefSeq" id="WP_279242054.1">
    <property type="nucleotide sequence ID" value="NZ_CP036501.1"/>
</dbReference>
<keyword evidence="5" id="KW-0560">Oxidoreductase</keyword>
<evidence type="ECO:0000259" key="6">
    <source>
        <dbReference type="Pfam" id="PF01266"/>
    </source>
</evidence>
<dbReference type="InterPro" id="IPR036188">
    <property type="entry name" value="FAD/NAD-bd_sf"/>
</dbReference>
<name>A0ABY6Q2G2_9GAMM</name>
<organism evidence="7 8">
    <name type="scientific">Candidatus Paraluminiphilus aquimaris</name>
    <dbReference type="NCBI Taxonomy" id="2518994"/>
    <lineage>
        <taxon>Bacteria</taxon>
        <taxon>Pseudomonadati</taxon>
        <taxon>Pseudomonadota</taxon>
        <taxon>Gammaproteobacteria</taxon>
        <taxon>Cellvibrionales</taxon>
        <taxon>Halieaceae</taxon>
        <taxon>Candidatus Paraluminiphilus</taxon>
    </lineage>
</organism>
<dbReference type="InterPro" id="IPR006076">
    <property type="entry name" value="FAD-dep_OxRdtase"/>
</dbReference>
<evidence type="ECO:0000256" key="3">
    <source>
        <dbReference type="ARBA" id="ARBA00022630"/>
    </source>
</evidence>
<dbReference type="PANTHER" id="PTHR11985:SF15">
    <property type="entry name" value="GLYCEROL-3-PHOSPHATE DEHYDROGENASE, MITOCHONDRIAL"/>
    <property type="match status" value="1"/>
</dbReference>
<dbReference type="InterPro" id="IPR000447">
    <property type="entry name" value="G3P_DH_FAD-dep"/>
</dbReference>
<keyword evidence="3" id="KW-0285">Flavoprotein</keyword>
<dbReference type="Gene3D" id="3.50.50.60">
    <property type="entry name" value="FAD/NAD(P)-binding domain"/>
    <property type="match status" value="1"/>
</dbReference>
<feature type="domain" description="FAD dependent oxidoreductase" evidence="6">
    <location>
        <begin position="13"/>
        <end position="331"/>
    </location>
</feature>
<evidence type="ECO:0000256" key="2">
    <source>
        <dbReference type="ARBA" id="ARBA00007330"/>
    </source>
</evidence>
<dbReference type="Proteomes" id="UP001317963">
    <property type="component" value="Chromosome"/>
</dbReference>
<proteinExistence type="inferred from homology"/>
<keyword evidence="4" id="KW-0274">FAD</keyword>
<accession>A0ABY6Q2G2</accession>
<sequence length="369" mass="40546">MNEVEGDQLVAKRIAVVGAGVNGTSIATACAKRGCEVVLFDAGSPFAETSSKSSRMLHGGIRYLEQGHIKLVREALKEREEWQRIAPDATRVERFFFPIYNDSPRGRTTLFAGALLYQWLAGRYSLGRSQLHSKNELLEAFPTLSPENLKGGISYCDLVMDDQVMAEHLLAEAQSSGVTLHSHSRVSHLTTEGSLRVNDDTLQFDRVINAAGPWASEILMESNIASKFTISHVRGSHLLLDLTLPHALVFQVPDDGRIVFCIPQSKSKVLLGTTECAHDLKDPINCTDAETDYLLAILNKHIQPAVSREHITATLSGVRPIAKARNAQLQNMSRASRDSEIEVVNSLINVFGGKWTSARHLGRKVASVI</sequence>
<dbReference type="Pfam" id="PF01266">
    <property type="entry name" value="DAO"/>
    <property type="match status" value="1"/>
</dbReference>
<dbReference type="Gene3D" id="3.30.9.10">
    <property type="entry name" value="D-Amino Acid Oxidase, subunit A, domain 2"/>
    <property type="match status" value="1"/>
</dbReference>